<keyword evidence="4" id="KW-0233">DNA recombination</keyword>
<dbReference type="Gene3D" id="3.30.160.390">
    <property type="entry name" value="Integrase, DNA-binding domain"/>
    <property type="match status" value="1"/>
</dbReference>
<evidence type="ECO:0000256" key="4">
    <source>
        <dbReference type="ARBA" id="ARBA00023172"/>
    </source>
</evidence>
<sequence length="440" mass="50128">MANITDKSLRAKATSKSQWLRESMIWGHGSLLARITPAGERLFYFEYTNSNKKRVTLPIGTFGAKEGLISLAVARQKAMQLASLHKEGYVDLKEHLEQEEQLQAIARESQLAKDRAERAAVEAQVTVRELFEHWAQVVLVNRKDGGAEIRRMFNKDVLPIIGDIYVADVKKGHITLVTDKLLARQVNNTAKRALALMRQMFRFAVDRDIIEHDPTASLRKASIGGKTVERDRILSEDEIQLLAMKLPKANLLLTSQIAVWLSLSTCCRIGELLSAKWKHLDFDKGIWTIPPENSKNGKLHTVYLSEFSKQKFLELKRINGDFVYCYPNRAGDNHICTKTVTRQLSDRQKQGEQEAYSNRSKHKEALVLSHGGKWTPHDLRRTGATLMTALGVLPEVAERCLNHTDDNKVRRIYQRYSYQDEMADAWRLLGEHISKLTSIN</sequence>
<dbReference type="InterPro" id="IPR010998">
    <property type="entry name" value="Integrase_recombinase_N"/>
</dbReference>
<name>A0A1Y0CUJ5_9GAMM</name>
<dbReference type="CDD" id="cd00801">
    <property type="entry name" value="INT_P4_C"/>
    <property type="match status" value="1"/>
</dbReference>
<keyword evidence="2" id="KW-0229">DNA integration</keyword>
<dbReference type="KEGG" id="ocm:CBP12_01065"/>
<dbReference type="Proteomes" id="UP000243793">
    <property type="component" value="Chromosome"/>
</dbReference>
<dbReference type="InterPro" id="IPR013762">
    <property type="entry name" value="Integrase-like_cat_sf"/>
</dbReference>
<dbReference type="AlphaFoldDB" id="A0A1Y0CUJ5"/>
<dbReference type="GO" id="GO:0003677">
    <property type="term" value="F:DNA binding"/>
    <property type="evidence" value="ECO:0007669"/>
    <property type="project" value="UniProtKB-KW"/>
</dbReference>
<evidence type="ECO:0000256" key="3">
    <source>
        <dbReference type="ARBA" id="ARBA00023125"/>
    </source>
</evidence>
<accession>A0A1Y0CUJ5</accession>
<keyword evidence="7" id="KW-1185">Reference proteome</keyword>
<dbReference type="Pfam" id="PF22022">
    <property type="entry name" value="Phage_int_M"/>
    <property type="match status" value="1"/>
</dbReference>
<dbReference type="PANTHER" id="PTHR30629:SF2">
    <property type="entry name" value="PROPHAGE INTEGRASE INTS-RELATED"/>
    <property type="match status" value="1"/>
</dbReference>
<feature type="domain" description="Tyr recombinase" evidence="5">
    <location>
        <begin position="229"/>
        <end position="427"/>
    </location>
</feature>
<dbReference type="Pfam" id="PF13356">
    <property type="entry name" value="Arm-DNA-bind_3"/>
    <property type="match status" value="1"/>
</dbReference>
<dbReference type="InterPro" id="IPR038488">
    <property type="entry name" value="Integrase_DNA-bd_sf"/>
</dbReference>
<dbReference type="Gene3D" id="1.10.150.130">
    <property type="match status" value="1"/>
</dbReference>
<organism evidence="6 7">
    <name type="scientific">Oceanisphaera avium</name>
    <dbReference type="NCBI Taxonomy" id="1903694"/>
    <lineage>
        <taxon>Bacteria</taxon>
        <taxon>Pseudomonadati</taxon>
        <taxon>Pseudomonadota</taxon>
        <taxon>Gammaproteobacteria</taxon>
        <taxon>Aeromonadales</taxon>
        <taxon>Aeromonadaceae</taxon>
        <taxon>Oceanisphaera</taxon>
    </lineage>
</organism>
<evidence type="ECO:0000259" key="5">
    <source>
        <dbReference type="PROSITE" id="PS51898"/>
    </source>
</evidence>
<evidence type="ECO:0000256" key="1">
    <source>
        <dbReference type="ARBA" id="ARBA00008857"/>
    </source>
</evidence>
<dbReference type="OrthoDB" id="9795573at2"/>
<dbReference type="PANTHER" id="PTHR30629">
    <property type="entry name" value="PROPHAGE INTEGRASE"/>
    <property type="match status" value="1"/>
</dbReference>
<gene>
    <name evidence="6" type="ORF">CBP12_01065</name>
</gene>
<evidence type="ECO:0000313" key="6">
    <source>
        <dbReference type="EMBL" id="ART78909.1"/>
    </source>
</evidence>
<keyword evidence="3" id="KW-0238">DNA-binding</keyword>
<dbReference type="InterPro" id="IPR011010">
    <property type="entry name" value="DNA_brk_join_enz"/>
</dbReference>
<dbReference type="InterPro" id="IPR025166">
    <property type="entry name" value="Integrase_DNA_bind_dom"/>
</dbReference>
<protein>
    <submittedName>
        <fullName evidence="6">Integrase</fullName>
    </submittedName>
</protein>
<evidence type="ECO:0000256" key="2">
    <source>
        <dbReference type="ARBA" id="ARBA00022908"/>
    </source>
</evidence>
<dbReference type="InterPro" id="IPR002104">
    <property type="entry name" value="Integrase_catalytic"/>
</dbReference>
<dbReference type="RefSeq" id="WP_086962127.1">
    <property type="nucleotide sequence ID" value="NZ_CP021376.1"/>
</dbReference>
<dbReference type="Gene3D" id="1.10.443.10">
    <property type="entry name" value="Intergrase catalytic core"/>
    <property type="match status" value="1"/>
</dbReference>
<proteinExistence type="inferred from homology"/>
<reference evidence="7" key="1">
    <citation type="submission" date="2017-05" db="EMBL/GenBank/DDBJ databases">
        <authorList>
            <person name="Sung H."/>
        </authorList>
    </citation>
    <scope>NUCLEOTIDE SEQUENCE [LARGE SCALE GENOMIC DNA]</scope>
    <source>
        <strain evidence="7">AMac2203</strain>
    </source>
</reference>
<comment type="similarity">
    <text evidence="1">Belongs to the 'phage' integrase family.</text>
</comment>
<dbReference type="GO" id="GO:0015074">
    <property type="term" value="P:DNA integration"/>
    <property type="evidence" value="ECO:0007669"/>
    <property type="project" value="UniProtKB-KW"/>
</dbReference>
<dbReference type="InterPro" id="IPR050808">
    <property type="entry name" value="Phage_Integrase"/>
</dbReference>
<dbReference type="SUPFAM" id="SSF56349">
    <property type="entry name" value="DNA breaking-rejoining enzymes"/>
    <property type="match status" value="1"/>
</dbReference>
<evidence type="ECO:0000313" key="7">
    <source>
        <dbReference type="Proteomes" id="UP000243793"/>
    </source>
</evidence>
<dbReference type="Pfam" id="PF00589">
    <property type="entry name" value="Phage_integrase"/>
    <property type="match status" value="1"/>
</dbReference>
<dbReference type="EMBL" id="CP021376">
    <property type="protein sequence ID" value="ART78909.1"/>
    <property type="molecule type" value="Genomic_DNA"/>
</dbReference>
<dbReference type="GO" id="GO:0006310">
    <property type="term" value="P:DNA recombination"/>
    <property type="evidence" value="ECO:0007669"/>
    <property type="project" value="UniProtKB-KW"/>
</dbReference>
<dbReference type="InterPro" id="IPR053876">
    <property type="entry name" value="Phage_int_M"/>
</dbReference>
<dbReference type="PROSITE" id="PS51898">
    <property type="entry name" value="TYR_RECOMBINASE"/>
    <property type="match status" value="1"/>
</dbReference>